<evidence type="ECO:0000313" key="9">
    <source>
        <dbReference type="EMBL" id="PWC13117.1"/>
    </source>
</evidence>
<comment type="similarity">
    <text evidence="6">Belongs to the major facilitator superfamily. Phthalate permease family.</text>
</comment>
<evidence type="ECO:0000256" key="3">
    <source>
        <dbReference type="ARBA" id="ARBA00022692"/>
    </source>
</evidence>
<protein>
    <submittedName>
        <fullName evidence="9">MFS transporter</fullName>
    </submittedName>
</protein>
<dbReference type="EMBL" id="QDKJ01000005">
    <property type="protein sequence ID" value="PWC13117.1"/>
    <property type="molecule type" value="Genomic_DNA"/>
</dbReference>
<accession>A0A2U1TUN7</accession>
<dbReference type="RefSeq" id="WP_109053783.1">
    <property type="nucleotide sequence ID" value="NZ_QDKJ01000005.1"/>
</dbReference>
<dbReference type="Gene3D" id="1.20.1250.20">
    <property type="entry name" value="MFS general substrate transporter like domains"/>
    <property type="match status" value="2"/>
</dbReference>
<dbReference type="InterPro" id="IPR050382">
    <property type="entry name" value="MFS_Na/Anion_cotransporter"/>
</dbReference>
<dbReference type="PANTHER" id="PTHR11662">
    <property type="entry name" value="SOLUTE CARRIER FAMILY 17"/>
    <property type="match status" value="1"/>
</dbReference>
<comment type="subcellular location">
    <subcellularLocation>
        <location evidence="1">Cell membrane</location>
        <topology evidence="1">Multi-pass membrane protein</topology>
    </subcellularLocation>
</comment>
<dbReference type="PANTHER" id="PTHR11662:SF399">
    <property type="entry name" value="FI19708P1-RELATED"/>
    <property type="match status" value="1"/>
</dbReference>
<feature type="transmembrane region" description="Helical" evidence="7">
    <location>
        <begin position="110"/>
        <end position="131"/>
    </location>
</feature>
<feature type="transmembrane region" description="Helical" evidence="7">
    <location>
        <begin position="387"/>
        <end position="410"/>
    </location>
</feature>
<evidence type="ECO:0000256" key="4">
    <source>
        <dbReference type="ARBA" id="ARBA00022989"/>
    </source>
</evidence>
<sequence>MNITNNKPGRFRWVIASLIFCVYTVAAADRANIGVVLPFIRSDFHMSNTEAGALASLFLLAYAIAQIPSGFLYAKFGVRKIFSTSIILTSLATCFVGLSSSILGLKVSRFILGLAEGPLPIGITSTINRWFPASEKGIVTAIFLSAAKFGPVLVPPLCAIIIYYYSWHYVFYFFAIPGIFLAVIWYLMVTNSPQESRFCSPEELDIIEEKIPAGRIAEHTPKSQPIYANEKTFRLLDKIIRTKEVPLLSTKKEIFKSWNVLGSMFGYFFMMGIVNVLLAWIPTYLMNEKGFSVMKMGMVASAPWIGAVIGNLVGGWCSDRLLNKRRKPLMMASAVATVVMMITLINAPDNPMILGGLLLLTGILFNLGFSAYMVYPMALTTKEVFPIAGSIINTGGQLGGAACPLIAGLLLDNFSWDYVFGFMALCSFLCLLVLMTINEPIQTKTPV</sequence>
<keyword evidence="5 7" id="KW-0472">Membrane</keyword>
<dbReference type="InterPro" id="IPR000849">
    <property type="entry name" value="Sugar_P_transporter"/>
</dbReference>
<proteinExistence type="inferred from homology"/>
<feature type="transmembrane region" description="Helical" evidence="7">
    <location>
        <begin position="293"/>
        <end position="317"/>
    </location>
</feature>
<dbReference type="InterPro" id="IPR020846">
    <property type="entry name" value="MFS_dom"/>
</dbReference>
<dbReference type="Pfam" id="PF07690">
    <property type="entry name" value="MFS_1"/>
    <property type="match status" value="1"/>
</dbReference>
<evidence type="ECO:0000259" key="8">
    <source>
        <dbReference type="PROSITE" id="PS50850"/>
    </source>
</evidence>
<dbReference type="OrthoDB" id="9771451at2"/>
<dbReference type="GO" id="GO:0022857">
    <property type="term" value="F:transmembrane transporter activity"/>
    <property type="evidence" value="ECO:0007669"/>
    <property type="project" value="InterPro"/>
</dbReference>
<dbReference type="Proteomes" id="UP000245138">
    <property type="component" value="Unassembled WGS sequence"/>
</dbReference>
<name>A0A2U1TUN7_9GAMM</name>
<keyword evidence="2" id="KW-1003">Cell membrane</keyword>
<dbReference type="CDD" id="cd17319">
    <property type="entry name" value="MFS_ExuT_GudP_like"/>
    <property type="match status" value="1"/>
</dbReference>
<evidence type="ECO:0000256" key="7">
    <source>
        <dbReference type="SAM" id="Phobius"/>
    </source>
</evidence>
<feature type="transmembrane region" description="Helical" evidence="7">
    <location>
        <begin position="416"/>
        <end position="437"/>
    </location>
</feature>
<reference evidence="9 10" key="1">
    <citation type="submission" date="2018-04" db="EMBL/GenBank/DDBJ databases">
        <title>Brenneria corticis sp.nov.</title>
        <authorList>
            <person name="Li Y."/>
        </authorList>
    </citation>
    <scope>NUCLEOTIDE SEQUENCE [LARGE SCALE GENOMIC DNA]</scope>
    <source>
        <strain evidence="9 10">LMG 27715</strain>
    </source>
</reference>
<dbReference type="PIRSF" id="PIRSF002808">
    <property type="entry name" value="Hexose_phosphate_transp"/>
    <property type="match status" value="1"/>
</dbReference>
<feature type="transmembrane region" description="Helical" evidence="7">
    <location>
        <begin position="169"/>
        <end position="188"/>
    </location>
</feature>
<keyword evidence="4 7" id="KW-1133">Transmembrane helix</keyword>
<comment type="caution">
    <text evidence="9">The sequence shown here is derived from an EMBL/GenBank/DDBJ whole genome shotgun (WGS) entry which is preliminary data.</text>
</comment>
<evidence type="ECO:0000256" key="6">
    <source>
        <dbReference type="ARBA" id="ARBA00038514"/>
    </source>
</evidence>
<keyword evidence="10" id="KW-1185">Reference proteome</keyword>
<evidence type="ECO:0000313" key="10">
    <source>
        <dbReference type="Proteomes" id="UP000245138"/>
    </source>
</evidence>
<dbReference type="SUPFAM" id="SSF103473">
    <property type="entry name" value="MFS general substrate transporter"/>
    <property type="match status" value="1"/>
</dbReference>
<evidence type="ECO:0000256" key="2">
    <source>
        <dbReference type="ARBA" id="ARBA00022475"/>
    </source>
</evidence>
<evidence type="ECO:0000256" key="1">
    <source>
        <dbReference type="ARBA" id="ARBA00004651"/>
    </source>
</evidence>
<feature type="transmembrane region" description="Helical" evidence="7">
    <location>
        <begin position="258"/>
        <end position="281"/>
    </location>
</feature>
<evidence type="ECO:0000256" key="5">
    <source>
        <dbReference type="ARBA" id="ARBA00023136"/>
    </source>
</evidence>
<feature type="domain" description="Major facilitator superfamily (MFS) profile" evidence="8">
    <location>
        <begin position="15"/>
        <end position="442"/>
    </location>
</feature>
<keyword evidence="3 7" id="KW-0812">Transmembrane</keyword>
<dbReference type="InterPro" id="IPR036259">
    <property type="entry name" value="MFS_trans_sf"/>
</dbReference>
<feature type="transmembrane region" description="Helical" evidence="7">
    <location>
        <begin position="81"/>
        <end position="104"/>
    </location>
</feature>
<organism evidence="9 10">
    <name type="scientific">Brenneria roseae subsp. americana</name>
    <dbReference type="NCBI Taxonomy" id="1508507"/>
    <lineage>
        <taxon>Bacteria</taxon>
        <taxon>Pseudomonadati</taxon>
        <taxon>Pseudomonadota</taxon>
        <taxon>Gammaproteobacteria</taxon>
        <taxon>Enterobacterales</taxon>
        <taxon>Pectobacteriaceae</taxon>
        <taxon>Brenneria</taxon>
    </lineage>
</organism>
<feature type="transmembrane region" description="Helical" evidence="7">
    <location>
        <begin position="51"/>
        <end position="74"/>
    </location>
</feature>
<dbReference type="InterPro" id="IPR011701">
    <property type="entry name" value="MFS"/>
</dbReference>
<dbReference type="PROSITE" id="PS50850">
    <property type="entry name" value="MFS"/>
    <property type="match status" value="1"/>
</dbReference>
<feature type="transmembrane region" description="Helical" evidence="7">
    <location>
        <begin position="353"/>
        <end position="375"/>
    </location>
</feature>
<dbReference type="GO" id="GO:0005886">
    <property type="term" value="C:plasma membrane"/>
    <property type="evidence" value="ECO:0007669"/>
    <property type="project" value="UniProtKB-SubCell"/>
</dbReference>
<feature type="transmembrane region" description="Helical" evidence="7">
    <location>
        <begin position="329"/>
        <end position="347"/>
    </location>
</feature>
<dbReference type="AlphaFoldDB" id="A0A2U1TUN7"/>
<gene>
    <name evidence="9" type="ORF">B4923_07755</name>
</gene>
<feature type="transmembrane region" description="Helical" evidence="7">
    <location>
        <begin position="138"/>
        <end position="163"/>
    </location>
</feature>